<sequence length="312" mass="35082">MNTFKGALDFFAEEFDIFLGFSWRDWSTTIIPGSIFSIGAMRSSYNRPASIASNYVFLLLWLTPYIYFFNLSNQITGINEDRINKPDRPIPSGKVTLAGAQVRWAVALVAFVGLALIQPSLLPETLCWVATVAFLCLTAAGNHWFGKNCVAMTTGTWALLSASWKAVAPTTLWSERYVLALALWAGLLTHIQDLRDIKGDAVVGRKTFPLVFGDEASRWIITFLLLPLAILVLWLGDIVQIAPVTVIGFHGFLGWRIMQVEGSRYDHKTYMIYTYIFCLLLALTSCRDLEANWKALFGMWKFSEEMKPSLPL</sequence>
<dbReference type="EMBL" id="KL142383">
    <property type="protein sequence ID" value="KDR74414.1"/>
    <property type="molecule type" value="Genomic_DNA"/>
</dbReference>
<proteinExistence type="predicted"/>
<dbReference type="InterPro" id="IPR050475">
    <property type="entry name" value="Prenyltransferase_related"/>
</dbReference>
<organism evidence="6 7">
    <name type="scientific">Galerina marginata (strain CBS 339.88)</name>
    <dbReference type="NCBI Taxonomy" id="685588"/>
    <lineage>
        <taxon>Eukaryota</taxon>
        <taxon>Fungi</taxon>
        <taxon>Dikarya</taxon>
        <taxon>Basidiomycota</taxon>
        <taxon>Agaricomycotina</taxon>
        <taxon>Agaricomycetes</taxon>
        <taxon>Agaricomycetidae</taxon>
        <taxon>Agaricales</taxon>
        <taxon>Agaricineae</taxon>
        <taxon>Strophariaceae</taxon>
        <taxon>Galerina</taxon>
    </lineage>
</organism>
<dbReference type="Proteomes" id="UP000027222">
    <property type="component" value="Unassembled WGS sequence"/>
</dbReference>
<dbReference type="Pfam" id="PF01040">
    <property type="entry name" value="UbiA"/>
    <property type="match status" value="1"/>
</dbReference>
<dbReference type="GO" id="GO:0016765">
    <property type="term" value="F:transferase activity, transferring alkyl or aryl (other than methyl) groups"/>
    <property type="evidence" value="ECO:0007669"/>
    <property type="project" value="InterPro"/>
</dbReference>
<feature type="transmembrane region" description="Helical" evidence="5">
    <location>
        <begin position="126"/>
        <end position="145"/>
    </location>
</feature>
<dbReference type="OrthoDB" id="434972at2759"/>
<feature type="transmembrane region" description="Helical" evidence="5">
    <location>
        <begin position="216"/>
        <end position="234"/>
    </location>
</feature>
<keyword evidence="2 5" id="KW-0812">Transmembrane</keyword>
<evidence type="ECO:0000256" key="3">
    <source>
        <dbReference type="ARBA" id="ARBA00022989"/>
    </source>
</evidence>
<keyword evidence="4 5" id="KW-0472">Membrane</keyword>
<dbReference type="HOGENOM" id="CLU_063928_1_0_1"/>
<feature type="transmembrane region" description="Helical" evidence="5">
    <location>
        <begin position="95"/>
        <end position="117"/>
    </location>
</feature>
<evidence type="ECO:0000256" key="4">
    <source>
        <dbReference type="ARBA" id="ARBA00023136"/>
    </source>
</evidence>
<evidence type="ECO:0000313" key="7">
    <source>
        <dbReference type="Proteomes" id="UP000027222"/>
    </source>
</evidence>
<protein>
    <recommendedName>
        <fullName evidence="8">UbiA prenyltransferase</fullName>
    </recommendedName>
</protein>
<evidence type="ECO:0008006" key="8">
    <source>
        <dbReference type="Google" id="ProtNLM"/>
    </source>
</evidence>
<keyword evidence="7" id="KW-1185">Reference proteome</keyword>
<dbReference type="InterPro" id="IPR044878">
    <property type="entry name" value="UbiA_sf"/>
</dbReference>
<dbReference type="Gene3D" id="1.10.357.140">
    <property type="entry name" value="UbiA prenyltransferase"/>
    <property type="match status" value="1"/>
</dbReference>
<feature type="transmembrane region" description="Helical" evidence="5">
    <location>
        <begin position="51"/>
        <end position="69"/>
    </location>
</feature>
<dbReference type="PANTHER" id="PTHR42723">
    <property type="entry name" value="CHLOROPHYLL SYNTHASE"/>
    <property type="match status" value="1"/>
</dbReference>
<keyword evidence="3 5" id="KW-1133">Transmembrane helix</keyword>
<reference evidence="7" key="1">
    <citation type="journal article" date="2014" name="Proc. Natl. Acad. Sci. U.S.A.">
        <title>Extensive sampling of basidiomycete genomes demonstrates inadequacy of the white-rot/brown-rot paradigm for wood decay fungi.</title>
        <authorList>
            <person name="Riley R."/>
            <person name="Salamov A.A."/>
            <person name="Brown D.W."/>
            <person name="Nagy L.G."/>
            <person name="Floudas D."/>
            <person name="Held B.W."/>
            <person name="Levasseur A."/>
            <person name="Lombard V."/>
            <person name="Morin E."/>
            <person name="Otillar R."/>
            <person name="Lindquist E.A."/>
            <person name="Sun H."/>
            <person name="LaButti K.M."/>
            <person name="Schmutz J."/>
            <person name="Jabbour D."/>
            <person name="Luo H."/>
            <person name="Baker S.E."/>
            <person name="Pisabarro A.G."/>
            <person name="Walton J.D."/>
            <person name="Blanchette R.A."/>
            <person name="Henrissat B."/>
            <person name="Martin F."/>
            <person name="Cullen D."/>
            <person name="Hibbett D.S."/>
            <person name="Grigoriev I.V."/>
        </authorList>
    </citation>
    <scope>NUCLEOTIDE SEQUENCE [LARGE SCALE GENOMIC DNA]</scope>
    <source>
        <strain evidence="7">CBS 339.88</strain>
    </source>
</reference>
<accession>A0A067T3B4</accession>
<name>A0A067T3B4_GALM3</name>
<dbReference type="STRING" id="685588.A0A067T3B4"/>
<dbReference type="GO" id="GO:0016020">
    <property type="term" value="C:membrane"/>
    <property type="evidence" value="ECO:0007669"/>
    <property type="project" value="UniProtKB-SubCell"/>
</dbReference>
<evidence type="ECO:0000313" key="6">
    <source>
        <dbReference type="EMBL" id="KDR74414.1"/>
    </source>
</evidence>
<dbReference type="AlphaFoldDB" id="A0A067T3B4"/>
<evidence type="ECO:0000256" key="5">
    <source>
        <dbReference type="SAM" id="Phobius"/>
    </source>
</evidence>
<dbReference type="Gene3D" id="1.20.120.1780">
    <property type="entry name" value="UbiA prenyltransferase"/>
    <property type="match status" value="1"/>
</dbReference>
<gene>
    <name evidence="6" type="ORF">GALMADRAFT_583163</name>
</gene>
<dbReference type="PANTHER" id="PTHR42723:SF1">
    <property type="entry name" value="CHLOROPHYLL SYNTHASE, CHLOROPLASTIC"/>
    <property type="match status" value="1"/>
</dbReference>
<feature type="transmembrane region" description="Helical" evidence="5">
    <location>
        <begin position="270"/>
        <end position="289"/>
    </location>
</feature>
<comment type="subcellular location">
    <subcellularLocation>
        <location evidence="1">Membrane</location>
        <topology evidence="1">Multi-pass membrane protein</topology>
    </subcellularLocation>
</comment>
<dbReference type="InterPro" id="IPR000537">
    <property type="entry name" value="UbiA_prenyltransferase"/>
</dbReference>
<evidence type="ECO:0000256" key="1">
    <source>
        <dbReference type="ARBA" id="ARBA00004141"/>
    </source>
</evidence>
<evidence type="ECO:0000256" key="2">
    <source>
        <dbReference type="ARBA" id="ARBA00022692"/>
    </source>
</evidence>